<protein>
    <recommendedName>
        <fullName evidence="2">Duffy-antigen binding domain-containing protein</fullName>
    </recommendedName>
</protein>
<dbReference type="SUPFAM" id="SSF140924">
    <property type="entry name" value="Duffy binding domain-like"/>
    <property type="match status" value="1"/>
</dbReference>
<feature type="region of interest" description="Disordered" evidence="1">
    <location>
        <begin position="1"/>
        <end position="20"/>
    </location>
</feature>
<feature type="compositionally biased region" description="Polar residues" evidence="1">
    <location>
        <begin position="158"/>
        <end position="168"/>
    </location>
</feature>
<evidence type="ECO:0000313" key="3">
    <source>
        <dbReference type="EMBL" id="ETW32682.1"/>
    </source>
</evidence>
<organism evidence="3 4">
    <name type="scientific">Plasmodium falciparum Tanzania</name>
    <name type="common">2000708</name>
    <dbReference type="NCBI Taxonomy" id="1036725"/>
    <lineage>
        <taxon>Eukaryota</taxon>
        <taxon>Sar</taxon>
        <taxon>Alveolata</taxon>
        <taxon>Apicomplexa</taxon>
        <taxon>Aconoidasida</taxon>
        <taxon>Haemosporida</taxon>
        <taxon>Plasmodiidae</taxon>
        <taxon>Plasmodium</taxon>
        <taxon>Plasmodium (Laverania)</taxon>
    </lineage>
</organism>
<feature type="region of interest" description="Disordered" evidence="1">
    <location>
        <begin position="289"/>
        <end position="326"/>
    </location>
</feature>
<reference evidence="3 4" key="2">
    <citation type="submission" date="2013-02" db="EMBL/GenBank/DDBJ databases">
        <title>The Genome Sequence of Plasmodium falciparum Tanzania (2000708).</title>
        <authorList>
            <consortium name="The Broad Institute Genome Sequencing Platform"/>
            <consortium name="The Broad Institute Genome Sequencing Center for Infectious Disease"/>
            <person name="Neafsey D."/>
            <person name="Cheeseman I."/>
            <person name="Volkman S."/>
            <person name="Adams J."/>
            <person name="Walker B."/>
            <person name="Young S.K."/>
            <person name="Zeng Q."/>
            <person name="Gargeya S."/>
            <person name="Fitzgerald M."/>
            <person name="Haas B."/>
            <person name="Abouelleil A."/>
            <person name="Alvarado L."/>
            <person name="Arachchi H.M."/>
            <person name="Berlin A.M."/>
            <person name="Chapman S.B."/>
            <person name="Dewar J."/>
            <person name="Goldberg J."/>
            <person name="Griggs A."/>
            <person name="Gujja S."/>
            <person name="Hansen M."/>
            <person name="Howarth C."/>
            <person name="Imamovic A."/>
            <person name="Larimer J."/>
            <person name="McCowan C."/>
            <person name="Murphy C."/>
            <person name="Neiman D."/>
            <person name="Pearson M."/>
            <person name="Priest M."/>
            <person name="Roberts A."/>
            <person name="Saif S."/>
            <person name="Shea T."/>
            <person name="Sisk P."/>
            <person name="Sykes S."/>
            <person name="Wortman J."/>
            <person name="Nusbaum C."/>
            <person name="Birren B."/>
        </authorList>
    </citation>
    <scope>NUCLEOTIDE SEQUENCE [LARGE SCALE GENOMIC DNA]</scope>
    <source>
        <strain evidence="4">Tanzania (2000708)</strain>
    </source>
</reference>
<accession>A0A024VW30</accession>
<feature type="compositionally biased region" description="Acidic residues" evidence="1">
    <location>
        <begin position="68"/>
        <end position="102"/>
    </location>
</feature>
<dbReference type="InterPro" id="IPR042202">
    <property type="entry name" value="Duffy-ag-bd_sf"/>
</dbReference>
<feature type="compositionally biased region" description="Basic and acidic residues" evidence="1">
    <location>
        <begin position="35"/>
        <end position="64"/>
    </location>
</feature>
<evidence type="ECO:0000313" key="4">
    <source>
        <dbReference type="Proteomes" id="UP000030708"/>
    </source>
</evidence>
<proteinExistence type="predicted"/>
<evidence type="ECO:0000256" key="1">
    <source>
        <dbReference type="SAM" id="MobiDB-lite"/>
    </source>
</evidence>
<feature type="compositionally biased region" description="Basic and acidic residues" evidence="1">
    <location>
        <begin position="169"/>
        <end position="185"/>
    </location>
</feature>
<reference evidence="3 4" key="1">
    <citation type="submission" date="2013-02" db="EMBL/GenBank/DDBJ databases">
        <title>The Genome Annotation of Plasmodium falciparum Tanzania (2000708).</title>
        <authorList>
            <consortium name="The Broad Institute Genome Sequencing Platform"/>
            <consortium name="The Broad Institute Genome Sequencing Center for Infectious Disease"/>
            <person name="Neafsey D."/>
            <person name="Hoffman S."/>
            <person name="Volkman S."/>
            <person name="Rosenthal P."/>
            <person name="Walker B."/>
            <person name="Young S.K."/>
            <person name="Zeng Q."/>
            <person name="Gargeya S."/>
            <person name="Fitzgerald M."/>
            <person name="Haas B."/>
            <person name="Abouelleil A."/>
            <person name="Allen A.W."/>
            <person name="Alvarado L."/>
            <person name="Arachchi H.M."/>
            <person name="Berlin A.M."/>
            <person name="Chapman S.B."/>
            <person name="Gainer-Dewar J."/>
            <person name="Goldberg J."/>
            <person name="Griggs A."/>
            <person name="Gujja S."/>
            <person name="Hansen M."/>
            <person name="Howarth C."/>
            <person name="Imamovic A."/>
            <person name="Ireland A."/>
            <person name="Larimer J."/>
            <person name="McCowan C."/>
            <person name="Murphy C."/>
            <person name="Pearson M."/>
            <person name="Poon T.W."/>
            <person name="Priest M."/>
            <person name="Roberts A."/>
            <person name="Saif S."/>
            <person name="Shea T."/>
            <person name="Sisk P."/>
            <person name="Sykes S."/>
            <person name="Wortman J."/>
            <person name="Nusbaum C."/>
            <person name="Birren B."/>
        </authorList>
    </citation>
    <scope>NUCLEOTIDE SEQUENCE [LARGE SCALE GENOMIC DNA]</scope>
    <source>
        <strain evidence="4">Tanzania (2000708)</strain>
    </source>
</reference>
<dbReference type="EMBL" id="KI927159">
    <property type="protein sequence ID" value="ETW32682.1"/>
    <property type="molecule type" value="Genomic_DNA"/>
</dbReference>
<sequence length="440" mass="48829">MLDKEEAAVLDILGGGENKTTIDKLLNHEEEIATECKQDCEKRKAPSAGEDRGRSDAVNPDDRSQQPAEEEEEEDEDEEEDDVEDDEGDEPVETPEGEEEATVAEGPQGPSATPPEVKPCDIVATLFNDTSKFSDACKLKYGPGGKEKFPNWKCIPSDTKSVATSGDQKATDSESERLTRQRRSADSAVTPTTSGDTTGGSICIPPRRRRLYVGKLEEWADKQVGNTETQPPQDGAPSQPQPQDQTPSPSDGKPASQDPSEKLRTAFIQSAAIETFFLWDRYKKIKDKEKKEKEEQARQNGGLDTPDRGTLENSDDPQTQLKSGTIPNDFLRQMFYTLGDYRDILVRGVADDKNGDNNIVVNASGTEDQKTAMETIQAKIQQILSQNGDKLVQKPSDKRTALWGDFAQPIWNGMIYALTYKEDTRKTPKGQRLPLRHRHT</sequence>
<name>A0A024VW30_PLAFA</name>
<gene>
    <name evidence="3" type="ORF">PFTANZ_06598</name>
</gene>
<feature type="domain" description="Duffy-antigen binding" evidence="2">
    <location>
        <begin position="202"/>
        <end position="426"/>
    </location>
</feature>
<dbReference type="AlphaFoldDB" id="A0A024VW30"/>
<dbReference type="Proteomes" id="UP000030708">
    <property type="component" value="Unassembled WGS sequence"/>
</dbReference>
<dbReference type="GO" id="GO:0016020">
    <property type="term" value="C:membrane"/>
    <property type="evidence" value="ECO:0007669"/>
    <property type="project" value="InterPro"/>
</dbReference>
<feature type="compositionally biased region" description="Low complexity" evidence="1">
    <location>
        <begin position="237"/>
        <end position="251"/>
    </location>
</feature>
<feature type="compositionally biased region" description="Low complexity" evidence="1">
    <location>
        <begin position="187"/>
        <end position="201"/>
    </location>
</feature>
<evidence type="ECO:0000259" key="2">
    <source>
        <dbReference type="Pfam" id="PF05424"/>
    </source>
</evidence>
<dbReference type="Pfam" id="PF05424">
    <property type="entry name" value="Duffy_binding"/>
    <property type="match status" value="1"/>
</dbReference>
<feature type="region of interest" description="Disordered" evidence="1">
    <location>
        <begin position="35"/>
        <end position="118"/>
    </location>
</feature>
<feature type="compositionally biased region" description="Polar residues" evidence="1">
    <location>
        <begin position="316"/>
        <end position="326"/>
    </location>
</feature>
<dbReference type="GO" id="GO:0046789">
    <property type="term" value="F:host cell surface receptor binding"/>
    <property type="evidence" value="ECO:0007669"/>
    <property type="project" value="InterPro"/>
</dbReference>
<dbReference type="Gene3D" id="1.20.1310.20">
    <property type="entry name" value="Duffy-antigen binding domain"/>
    <property type="match status" value="1"/>
</dbReference>
<dbReference type="InterPro" id="IPR008602">
    <property type="entry name" value="Duffy-antigen-binding"/>
</dbReference>
<feature type="region of interest" description="Disordered" evidence="1">
    <location>
        <begin position="141"/>
        <end position="260"/>
    </location>
</feature>